<dbReference type="AlphaFoldDB" id="A0A162TBA9"/>
<dbReference type="RefSeq" id="XP_018283753.1">
    <property type="nucleotide sequence ID" value="XM_018443575.1"/>
</dbReference>
<evidence type="ECO:0000256" key="1">
    <source>
        <dbReference type="ARBA" id="ARBA00004141"/>
    </source>
</evidence>
<dbReference type="InterPro" id="IPR009311">
    <property type="entry name" value="IFI6/IFI27-like"/>
</dbReference>
<dbReference type="STRING" id="763407.A0A162TBA9"/>
<protein>
    <submittedName>
        <fullName evidence="7">Uncharacterized protein</fullName>
    </submittedName>
</protein>
<dbReference type="VEuPathDB" id="FungiDB:PHYBLDRAFT_80346"/>
<dbReference type="EMBL" id="KV441008">
    <property type="protein sequence ID" value="OAD65713.1"/>
    <property type="molecule type" value="Genomic_DNA"/>
</dbReference>
<evidence type="ECO:0000256" key="4">
    <source>
        <dbReference type="ARBA" id="ARBA00022989"/>
    </source>
</evidence>
<dbReference type="PANTHER" id="PTHR16932:SF18">
    <property type="entry name" value="INTERFERON, ALPHA-INDUCIBLE PROTEIN 27-LIKE 2"/>
    <property type="match status" value="1"/>
</dbReference>
<dbReference type="GO" id="GO:0016020">
    <property type="term" value="C:membrane"/>
    <property type="evidence" value="ECO:0007669"/>
    <property type="project" value="UniProtKB-SubCell"/>
</dbReference>
<evidence type="ECO:0000256" key="3">
    <source>
        <dbReference type="ARBA" id="ARBA00022692"/>
    </source>
</evidence>
<feature type="transmembrane region" description="Helical" evidence="6">
    <location>
        <begin position="210"/>
        <end position="231"/>
    </location>
</feature>
<keyword evidence="4 6" id="KW-1133">Transmembrane helix</keyword>
<proteinExistence type="inferred from homology"/>
<comment type="similarity">
    <text evidence="2">Belongs to the IFI6/IFI27 family.</text>
</comment>
<keyword evidence="5 6" id="KW-0472">Membrane</keyword>
<comment type="subcellular location">
    <subcellularLocation>
        <location evidence="1">Membrane</location>
        <topology evidence="1">Multi-pass membrane protein</topology>
    </subcellularLocation>
</comment>
<dbReference type="InParanoid" id="A0A162TBA9"/>
<dbReference type="Gene3D" id="6.10.110.10">
    <property type="match status" value="1"/>
</dbReference>
<dbReference type="Proteomes" id="UP000077315">
    <property type="component" value="Unassembled WGS sequence"/>
</dbReference>
<gene>
    <name evidence="7" type="ORF">PHYBLDRAFT_80346</name>
</gene>
<keyword evidence="3 6" id="KW-0812">Transmembrane</keyword>
<keyword evidence="8" id="KW-1185">Reference proteome</keyword>
<evidence type="ECO:0000256" key="5">
    <source>
        <dbReference type="ARBA" id="ARBA00023136"/>
    </source>
</evidence>
<feature type="transmembrane region" description="Helical" evidence="6">
    <location>
        <begin position="140"/>
        <end position="158"/>
    </location>
</feature>
<dbReference type="InterPro" id="IPR038213">
    <property type="entry name" value="IFI6/IFI27-like_sf"/>
</dbReference>
<dbReference type="OrthoDB" id="440424at2759"/>
<evidence type="ECO:0000256" key="2">
    <source>
        <dbReference type="ARBA" id="ARBA00007262"/>
    </source>
</evidence>
<evidence type="ECO:0000313" key="8">
    <source>
        <dbReference type="Proteomes" id="UP000077315"/>
    </source>
</evidence>
<dbReference type="Pfam" id="PF06140">
    <property type="entry name" value="Ifi-6-16"/>
    <property type="match status" value="1"/>
</dbReference>
<dbReference type="PANTHER" id="PTHR16932">
    <property type="entry name" value="INTERFERON ALPHA-INDUCIBLE PROTEIN 27"/>
    <property type="match status" value="1"/>
</dbReference>
<organism evidence="7 8">
    <name type="scientific">Phycomyces blakesleeanus (strain ATCC 8743b / DSM 1359 / FGSC 10004 / NBRC 33097 / NRRL 1555)</name>
    <dbReference type="NCBI Taxonomy" id="763407"/>
    <lineage>
        <taxon>Eukaryota</taxon>
        <taxon>Fungi</taxon>
        <taxon>Fungi incertae sedis</taxon>
        <taxon>Mucoromycota</taxon>
        <taxon>Mucoromycotina</taxon>
        <taxon>Mucoromycetes</taxon>
        <taxon>Mucorales</taxon>
        <taxon>Phycomycetaceae</taxon>
        <taxon>Phycomyces</taxon>
    </lineage>
</organism>
<dbReference type="GeneID" id="29004480"/>
<sequence length="239" mass="24158">MSFNQMLSYVTESVSKNMAPIQISGEQVNQVANQAMSSIDHLVKQLPDAATIHQQSINVINYSKPKIAALSENAPSLATISGHSKHALECISSSANFAYSNLPSNEQMSSVAKTVIENVKNTEGMQNTVKGVLDHVPNSVAIGAAGAIAGGIVVPLAVAAPPLLLGFWPGGILAGTPAAAWMASFGGAVPAGSLLAAMQSLGALGLTAPIIPIAAAIGSAGGAISGAVFGYKTEPNNTN</sequence>
<evidence type="ECO:0000313" key="7">
    <source>
        <dbReference type="EMBL" id="OAD65713.1"/>
    </source>
</evidence>
<feature type="transmembrane region" description="Helical" evidence="6">
    <location>
        <begin position="178"/>
        <end position="198"/>
    </location>
</feature>
<name>A0A162TBA9_PHYB8</name>
<evidence type="ECO:0000256" key="6">
    <source>
        <dbReference type="SAM" id="Phobius"/>
    </source>
</evidence>
<reference evidence="8" key="1">
    <citation type="submission" date="2015-06" db="EMBL/GenBank/DDBJ databases">
        <title>Expansion of signal transduction pathways in fungi by whole-genome duplication.</title>
        <authorList>
            <consortium name="DOE Joint Genome Institute"/>
            <person name="Corrochano L.M."/>
            <person name="Kuo A."/>
            <person name="Marcet-Houben M."/>
            <person name="Polaino S."/>
            <person name="Salamov A."/>
            <person name="Villalobos J.M."/>
            <person name="Alvarez M.I."/>
            <person name="Avalos J."/>
            <person name="Benito E.P."/>
            <person name="Benoit I."/>
            <person name="Burger G."/>
            <person name="Camino L.P."/>
            <person name="Canovas D."/>
            <person name="Cerda-Olmedo E."/>
            <person name="Cheng J.-F."/>
            <person name="Dominguez A."/>
            <person name="Elias M."/>
            <person name="Eslava A.P."/>
            <person name="Glaser F."/>
            <person name="Grimwood J."/>
            <person name="Gutierrez G."/>
            <person name="Heitman J."/>
            <person name="Henrissat B."/>
            <person name="Iturriaga E.A."/>
            <person name="Lang B.F."/>
            <person name="Lavin J.L."/>
            <person name="Lee S."/>
            <person name="Li W."/>
            <person name="Lindquist E."/>
            <person name="Lopez-Garcia S."/>
            <person name="Luque E.M."/>
            <person name="Marcos A.T."/>
            <person name="Martin J."/>
            <person name="McCluskey K."/>
            <person name="Medina H.R."/>
            <person name="Miralles-Duran A."/>
            <person name="Miyazaki A."/>
            <person name="Munoz-Torres E."/>
            <person name="Oguiza J.A."/>
            <person name="Ohm R."/>
            <person name="Olmedo M."/>
            <person name="Orejas M."/>
            <person name="Ortiz-Castellanos L."/>
            <person name="Pisabarro A.G."/>
            <person name="Rodriguez-Romero J."/>
            <person name="Ruiz-Herrera J."/>
            <person name="Ruiz-Vazquez R."/>
            <person name="Sanz C."/>
            <person name="Schackwitz W."/>
            <person name="Schmutz J."/>
            <person name="Shahriari M."/>
            <person name="Shelest E."/>
            <person name="Silva-Franco F."/>
            <person name="Soanes D."/>
            <person name="Syed K."/>
            <person name="Tagua V.G."/>
            <person name="Talbot N.J."/>
            <person name="Thon M."/>
            <person name="De vries R.P."/>
            <person name="Wiebenga A."/>
            <person name="Yadav J.S."/>
            <person name="Braun E.L."/>
            <person name="Baker S."/>
            <person name="Garre V."/>
            <person name="Horwitz B."/>
            <person name="Torres-Martinez S."/>
            <person name="Idnurm A."/>
            <person name="Herrera-Estrella A."/>
            <person name="Gabaldon T."/>
            <person name="Grigoriev I.V."/>
        </authorList>
    </citation>
    <scope>NUCLEOTIDE SEQUENCE [LARGE SCALE GENOMIC DNA]</scope>
    <source>
        <strain evidence="8">NRRL 1555(-)</strain>
    </source>
</reference>
<accession>A0A162TBA9</accession>